<protein>
    <submittedName>
        <fullName evidence="7">PUA-like domain-containing protein</fullName>
    </submittedName>
</protein>
<feature type="domain" description="RING-type" evidence="5">
    <location>
        <begin position="212"/>
        <end position="250"/>
    </location>
</feature>
<dbReference type="OrthoDB" id="264917at2759"/>
<dbReference type="GO" id="GO:0061630">
    <property type="term" value="F:ubiquitin protein ligase activity"/>
    <property type="evidence" value="ECO:0007669"/>
    <property type="project" value="TreeGrafter"/>
</dbReference>
<dbReference type="SUPFAM" id="SSF88697">
    <property type="entry name" value="PUA domain-like"/>
    <property type="match status" value="1"/>
</dbReference>
<dbReference type="SMART" id="SM00464">
    <property type="entry name" value="LON"/>
    <property type="match status" value="1"/>
</dbReference>
<feature type="domain" description="Lon N-terminal" evidence="6">
    <location>
        <begin position="295"/>
        <end position="512"/>
    </location>
</feature>
<dbReference type="InterPro" id="IPR015947">
    <property type="entry name" value="PUA-like_sf"/>
</dbReference>
<comment type="caution">
    <text evidence="7">The sequence shown here is derived from an EMBL/GenBank/DDBJ whole genome shotgun (WGS) entry which is preliminary data.</text>
</comment>
<dbReference type="PROSITE" id="PS51787">
    <property type="entry name" value="LON_N"/>
    <property type="match status" value="1"/>
</dbReference>
<accession>A0A397SNP7</accession>
<dbReference type="Gene3D" id="3.30.40.10">
    <property type="entry name" value="Zinc/RING finger domain, C3HC4 (zinc finger)"/>
    <property type="match status" value="2"/>
</dbReference>
<dbReference type="InterPro" id="IPR013083">
    <property type="entry name" value="Znf_RING/FYVE/PHD"/>
</dbReference>
<dbReference type="Gene3D" id="2.30.130.40">
    <property type="entry name" value="LON domain-like"/>
    <property type="match status" value="1"/>
</dbReference>
<dbReference type="PROSITE" id="PS00518">
    <property type="entry name" value="ZF_RING_1"/>
    <property type="match status" value="1"/>
</dbReference>
<evidence type="ECO:0000313" key="8">
    <source>
        <dbReference type="Proteomes" id="UP000265703"/>
    </source>
</evidence>
<dbReference type="InterPro" id="IPR046336">
    <property type="entry name" value="Lon_prtase_N_sf"/>
</dbReference>
<keyword evidence="8" id="KW-1185">Reference proteome</keyword>
<evidence type="ECO:0000256" key="2">
    <source>
        <dbReference type="ARBA" id="ARBA00022771"/>
    </source>
</evidence>
<dbReference type="InterPro" id="IPR001841">
    <property type="entry name" value="Znf_RING"/>
</dbReference>
<dbReference type="InterPro" id="IPR017907">
    <property type="entry name" value="Znf_RING_CS"/>
</dbReference>
<keyword evidence="1" id="KW-0479">Metal-binding</keyword>
<dbReference type="Gene3D" id="1.20.58.1480">
    <property type="match status" value="1"/>
</dbReference>
<dbReference type="STRING" id="658196.A0A397SNP7"/>
<dbReference type="GO" id="GO:0008270">
    <property type="term" value="F:zinc ion binding"/>
    <property type="evidence" value="ECO:0007669"/>
    <property type="project" value="UniProtKB-KW"/>
</dbReference>
<dbReference type="PROSITE" id="PS50089">
    <property type="entry name" value="ZF_RING_2"/>
    <property type="match status" value="1"/>
</dbReference>
<keyword evidence="2 4" id="KW-0863">Zinc-finger</keyword>
<evidence type="ECO:0000259" key="6">
    <source>
        <dbReference type="PROSITE" id="PS51787"/>
    </source>
</evidence>
<evidence type="ECO:0000313" key="7">
    <source>
        <dbReference type="EMBL" id="RIA86236.1"/>
    </source>
</evidence>
<name>A0A397SNP7_9GLOM</name>
<sequence>MNIMSLLNTDSEDVQTTTETFSLEHDDNSTTNALAILQYLTCPKCQNVLIDPITFQCGNTLCRGCLPSPSLHTVNQLNRKFKCPIFGCGKFHSLDCKTDVILQKLTEICRNELKTFLPLISRQFLISRQSNNNSSSNNNNNYNYNNIRRYDDETDFRLLDHYQSMSDSDDDDDITNSGFINSNVFGGGAETQLQPDFDLRKIKELLMTELDCQICCYLFIDPITTPCGHSFCKSCITRSLDHNSACPICRQPLHNYNAYLHHPINKTIYSFIRALYPSLYSERRFMLESEFFNTMQDTPMFVTNALVFPKMPCFLHVFEPKYRLMIRRCMQSRQRQFGMVLARGTTFQDYGTMLEIRSAEFLTDGRSLVETIGTYRFRVIEKRLKDGYDVGRIERIDDISPEEEERIEREEIRRAEIHNVSNPLDNPIREYTTSELIGISRDFIDTLRNGNSPWLLQRLNSVYGDMPDDPSDFSYWVASVIPIAEVEKYRLLELRSVRERLKLIVEWITSLRDQWWFARGCSIS</sequence>
<evidence type="ECO:0000256" key="4">
    <source>
        <dbReference type="PROSITE-ProRule" id="PRU00175"/>
    </source>
</evidence>
<dbReference type="PANTHER" id="PTHR23327">
    <property type="entry name" value="RING FINGER PROTEIN 127"/>
    <property type="match status" value="1"/>
</dbReference>
<organism evidence="7 8">
    <name type="scientific">Glomus cerebriforme</name>
    <dbReference type="NCBI Taxonomy" id="658196"/>
    <lineage>
        <taxon>Eukaryota</taxon>
        <taxon>Fungi</taxon>
        <taxon>Fungi incertae sedis</taxon>
        <taxon>Mucoromycota</taxon>
        <taxon>Glomeromycotina</taxon>
        <taxon>Glomeromycetes</taxon>
        <taxon>Glomerales</taxon>
        <taxon>Glomeraceae</taxon>
        <taxon>Glomus</taxon>
    </lineage>
</organism>
<dbReference type="InterPro" id="IPR027370">
    <property type="entry name" value="Znf-RING_euk"/>
</dbReference>
<dbReference type="EMBL" id="QKYT01000375">
    <property type="protein sequence ID" value="RIA86236.1"/>
    <property type="molecule type" value="Genomic_DNA"/>
</dbReference>
<gene>
    <name evidence="7" type="ORF">C1645_780035</name>
</gene>
<dbReference type="SUPFAM" id="SSF57850">
    <property type="entry name" value="RING/U-box"/>
    <property type="match status" value="2"/>
</dbReference>
<keyword evidence="3" id="KW-0862">Zinc</keyword>
<dbReference type="Pfam" id="PF13923">
    <property type="entry name" value="zf-C3HC4_2"/>
    <property type="match status" value="1"/>
</dbReference>
<reference evidence="7 8" key="1">
    <citation type="submission" date="2018-06" db="EMBL/GenBank/DDBJ databases">
        <title>Comparative genomics reveals the genomic features of Rhizophagus irregularis, R. cerebriforme, R. diaphanum and Gigaspora rosea, and their symbiotic lifestyle signature.</title>
        <authorList>
            <person name="Morin E."/>
            <person name="San Clemente H."/>
            <person name="Chen E.C.H."/>
            <person name="De La Providencia I."/>
            <person name="Hainaut M."/>
            <person name="Kuo A."/>
            <person name="Kohler A."/>
            <person name="Murat C."/>
            <person name="Tang N."/>
            <person name="Roy S."/>
            <person name="Loubradou J."/>
            <person name="Henrissat B."/>
            <person name="Grigoriev I.V."/>
            <person name="Corradi N."/>
            <person name="Roux C."/>
            <person name="Martin F.M."/>
        </authorList>
    </citation>
    <scope>NUCLEOTIDE SEQUENCE [LARGE SCALE GENOMIC DNA]</scope>
    <source>
        <strain evidence="7 8">DAOM 227022</strain>
    </source>
</reference>
<dbReference type="CDD" id="cd16514">
    <property type="entry name" value="RING-HC_LONFs_rpt2"/>
    <property type="match status" value="1"/>
</dbReference>
<dbReference type="PANTHER" id="PTHR23327:SF42">
    <property type="entry name" value="LON PEPTIDASE N-TERMINAL DOMAIN AND RING FINGER PROTEIN C14F5.10C"/>
    <property type="match status" value="1"/>
</dbReference>
<dbReference type="AlphaFoldDB" id="A0A397SNP7"/>
<evidence type="ECO:0000256" key="3">
    <source>
        <dbReference type="ARBA" id="ARBA00022833"/>
    </source>
</evidence>
<dbReference type="InterPro" id="IPR003111">
    <property type="entry name" value="Lon_prtase_N"/>
</dbReference>
<evidence type="ECO:0000259" key="5">
    <source>
        <dbReference type="PROSITE" id="PS50089"/>
    </source>
</evidence>
<dbReference type="Pfam" id="PF02190">
    <property type="entry name" value="LON_substr_bdg"/>
    <property type="match status" value="1"/>
</dbReference>
<proteinExistence type="predicted"/>
<dbReference type="Pfam" id="PF13445">
    <property type="entry name" value="zf-RING_UBOX"/>
    <property type="match status" value="1"/>
</dbReference>
<dbReference type="Proteomes" id="UP000265703">
    <property type="component" value="Unassembled WGS sequence"/>
</dbReference>
<dbReference type="SMART" id="SM00184">
    <property type="entry name" value="RING"/>
    <property type="match status" value="2"/>
</dbReference>
<evidence type="ECO:0000256" key="1">
    <source>
        <dbReference type="ARBA" id="ARBA00022723"/>
    </source>
</evidence>